<dbReference type="RefSeq" id="YP_009944052.1">
    <property type="nucleotide sequence ID" value="NC_051023.1"/>
</dbReference>
<dbReference type="GO" id="GO:0031966">
    <property type="term" value="C:mitochondrial membrane"/>
    <property type="evidence" value="ECO:0007669"/>
    <property type="project" value="UniProtKB-SubCell"/>
</dbReference>
<keyword evidence="6 16" id="KW-0679">Respiratory chain</keyword>
<accession>A0A7M3U889</accession>
<dbReference type="AlphaFoldDB" id="A0A7M3U889"/>
<keyword evidence="9 16" id="KW-0249">Electron transport</keyword>
<feature type="domain" description="NADH:ubiquinone oxidoreductase chain 4 N-terminal" evidence="18">
    <location>
        <begin position="1"/>
        <end position="108"/>
    </location>
</feature>
<dbReference type="GO" id="GO:0003954">
    <property type="term" value="F:NADH dehydrogenase activity"/>
    <property type="evidence" value="ECO:0007669"/>
    <property type="project" value="TreeGrafter"/>
</dbReference>
<evidence type="ECO:0000256" key="8">
    <source>
        <dbReference type="ARBA" id="ARBA00022967"/>
    </source>
</evidence>
<name>A0A7M3U889_9PASE</name>
<keyword evidence="13 16" id="KW-0496">Mitochondrion</keyword>
<reference evidence="19" key="1">
    <citation type="submission" date="2019-08" db="EMBL/GenBank/DDBJ databases">
        <title>Densely sampling genomes across the diversity of birds increases power of comparative genomics analyses.</title>
        <authorList>
            <consortium name="B10K project Consortium"/>
            <person name="Feng S."/>
            <person name="Stiller J."/>
            <person name="Andreu-Sanchez S."/>
            <person name="Margaryan A."/>
            <person name="Chen W."/>
            <person name="Paten B."/>
            <person name="Zhang G."/>
        </authorList>
    </citation>
    <scope>NUCLEOTIDE SEQUENCE</scope>
</reference>
<feature type="transmembrane region" description="Helical" evidence="16">
    <location>
        <begin position="61"/>
        <end position="81"/>
    </location>
</feature>
<feature type="domain" description="NADH:quinone oxidoreductase/Mrp antiporter transmembrane" evidence="17">
    <location>
        <begin position="112"/>
        <end position="402"/>
    </location>
</feature>
<keyword evidence="12 16" id="KW-0830">Ubiquinone</keyword>
<dbReference type="EC" id="7.1.1.2" evidence="3 16"/>
<proteinExistence type="inferred from homology"/>
<feature type="transmembrane region" description="Helical" evidence="16">
    <location>
        <begin position="187"/>
        <end position="209"/>
    </location>
</feature>
<dbReference type="GO" id="GO:0048039">
    <property type="term" value="F:ubiquinone binding"/>
    <property type="evidence" value="ECO:0007669"/>
    <property type="project" value="TreeGrafter"/>
</dbReference>
<feature type="transmembrane region" description="Helical" evidence="16">
    <location>
        <begin position="116"/>
        <end position="133"/>
    </location>
</feature>
<dbReference type="InterPro" id="IPR001750">
    <property type="entry name" value="ND/Mrp_TM"/>
</dbReference>
<feature type="transmembrane region" description="Helical" evidence="16">
    <location>
        <begin position="21"/>
        <end position="41"/>
    </location>
</feature>
<keyword evidence="10 16" id="KW-1133">Transmembrane helix</keyword>
<keyword evidence="8" id="KW-1278">Translocase</keyword>
<keyword evidence="7 16" id="KW-0812">Transmembrane</keyword>
<evidence type="ECO:0000256" key="6">
    <source>
        <dbReference type="ARBA" id="ARBA00022660"/>
    </source>
</evidence>
<feature type="transmembrane region" description="Helical" evidence="16">
    <location>
        <begin position="230"/>
        <end position="251"/>
    </location>
</feature>
<dbReference type="GeneID" id="59449742"/>
<evidence type="ECO:0000256" key="13">
    <source>
        <dbReference type="ARBA" id="ARBA00023128"/>
    </source>
</evidence>
<dbReference type="PANTHER" id="PTHR43507">
    <property type="entry name" value="NADH-UBIQUINONE OXIDOREDUCTASE CHAIN 4"/>
    <property type="match status" value="1"/>
</dbReference>
<comment type="similarity">
    <text evidence="2 16">Belongs to the complex I subunit 4 family.</text>
</comment>
<evidence type="ECO:0000256" key="4">
    <source>
        <dbReference type="ARBA" id="ARBA00021006"/>
    </source>
</evidence>
<evidence type="ECO:0000256" key="1">
    <source>
        <dbReference type="ARBA" id="ARBA00004225"/>
    </source>
</evidence>
<dbReference type="GO" id="GO:0015990">
    <property type="term" value="P:electron transport coupled proton transport"/>
    <property type="evidence" value="ECO:0007669"/>
    <property type="project" value="TreeGrafter"/>
</dbReference>
<evidence type="ECO:0000313" key="19">
    <source>
        <dbReference type="EMBL" id="QOD95896.1"/>
    </source>
</evidence>
<evidence type="ECO:0000256" key="7">
    <source>
        <dbReference type="ARBA" id="ARBA00022692"/>
    </source>
</evidence>
<dbReference type="Pfam" id="PF00361">
    <property type="entry name" value="Proton_antipo_M"/>
    <property type="match status" value="1"/>
</dbReference>
<dbReference type="PANTHER" id="PTHR43507:SF20">
    <property type="entry name" value="NADH-UBIQUINONE OXIDOREDUCTASE CHAIN 4"/>
    <property type="match status" value="1"/>
</dbReference>
<feature type="transmembrane region" description="Helical" evidence="16">
    <location>
        <begin position="381"/>
        <end position="412"/>
    </location>
</feature>
<keyword evidence="5 16" id="KW-0813">Transport</keyword>
<evidence type="ECO:0000256" key="12">
    <source>
        <dbReference type="ARBA" id="ARBA00023075"/>
    </source>
</evidence>
<dbReference type="InterPro" id="IPR003918">
    <property type="entry name" value="NADH_UbQ_OxRdtase"/>
</dbReference>
<protein>
    <recommendedName>
        <fullName evidence="4 16">NADH-ubiquinone oxidoreductase chain 4</fullName>
        <ecNumber evidence="3 16">7.1.1.2</ecNumber>
    </recommendedName>
</protein>
<dbReference type="EMBL" id="MN356200">
    <property type="protein sequence ID" value="QOD95896.1"/>
    <property type="molecule type" value="Genomic_DNA"/>
</dbReference>
<sequence length="459" mass="51062">MLKIMIPTLMLLPLTFLSPSKYLWTNITTHALLIATVSLQWFTPTYYPGKTLTPWASIDQISSPLLVLSCWLLPLMIMASQNHLEQEPNIRKRTFATTLLLAQLSILLAFSASELMLFYIAFEATLIPTLILITRWGSQPERLNAGIYLLFYTLASSLPLLIALLHLQNQIGTLYLPMLKLSHSVTFPSWTGLACAMALLMAFMVKAPLYGLHLWLPKAHVEAPIAGSMLLAALLLKLGGYGIMRITILITPPSNNLHYPFITLALWGALMTSATCLRQIDLKSLIAYSSVSHMGLVVAATMIQTQWAFSGAMILMISHGLTSSMLFCLANTNYERTHSRILLLTRGLQPLLPLMAIWWLLANLTNMAIPPTTNLMAELTIVIALFNWSSFTIILTGTAILLTASYTLYMLMMTQRGPLPSHITSIQNTTTREHLLMALHMIPMMLLILKPDLISGIPM</sequence>
<comment type="catalytic activity">
    <reaction evidence="15 16">
        <text>a ubiquinone + NADH + 5 H(+)(in) = a ubiquinol + NAD(+) + 4 H(+)(out)</text>
        <dbReference type="Rhea" id="RHEA:29091"/>
        <dbReference type="Rhea" id="RHEA-COMP:9565"/>
        <dbReference type="Rhea" id="RHEA-COMP:9566"/>
        <dbReference type="ChEBI" id="CHEBI:15378"/>
        <dbReference type="ChEBI" id="CHEBI:16389"/>
        <dbReference type="ChEBI" id="CHEBI:17976"/>
        <dbReference type="ChEBI" id="CHEBI:57540"/>
        <dbReference type="ChEBI" id="CHEBI:57945"/>
        <dbReference type="EC" id="7.1.1.2"/>
    </reaction>
</comment>
<dbReference type="InterPro" id="IPR000260">
    <property type="entry name" value="NADH4_N"/>
</dbReference>
<comment type="subcellular location">
    <subcellularLocation>
        <location evidence="1 16">Mitochondrion membrane</location>
        <topology evidence="1 16">Multi-pass membrane protein</topology>
    </subcellularLocation>
</comment>
<comment type="function">
    <text evidence="16">Core subunit of the mitochondrial membrane respiratory chain NADH dehydrogenase (Complex I) which catalyzes electron transfer from NADH through the respiratory chain, using ubiquinone as an electron acceptor. Essential for the catalytic activity and assembly of complex I.</text>
</comment>
<keyword evidence="14 16" id="KW-0472">Membrane</keyword>
<dbReference type="GO" id="GO:0042773">
    <property type="term" value="P:ATP synthesis coupled electron transport"/>
    <property type="evidence" value="ECO:0007669"/>
    <property type="project" value="InterPro"/>
</dbReference>
<gene>
    <name evidence="19" type="primary">ND4</name>
</gene>
<dbReference type="CTD" id="4538"/>
<evidence type="ECO:0000256" key="3">
    <source>
        <dbReference type="ARBA" id="ARBA00012944"/>
    </source>
</evidence>
<dbReference type="Pfam" id="PF01059">
    <property type="entry name" value="Oxidored_q5_N"/>
    <property type="match status" value="1"/>
</dbReference>
<dbReference type="PRINTS" id="PR01437">
    <property type="entry name" value="NUOXDRDTASE4"/>
</dbReference>
<geneLocation type="mitochondrion" evidence="19"/>
<evidence type="ECO:0000259" key="17">
    <source>
        <dbReference type="Pfam" id="PF00361"/>
    </source>
</evidence>
<feature type="transmembrane region" description="Helical" evidence="16">
    <location>
        <begin position="309"/>
        <end position="329"/>
    </location>
</feature>
<keyword evidence="11 16" id="KW-0520">NAD</keyword>
<evidence type="ECO:0000256" key="15">
    <source>
        <dbReference type="ARBA" id="ARBA00049551"/>
    </source>
</evidence>
<dbReference type="NCBIfam" id="TIGR01972">
    <property type="entry name" value="NDH_I_M"/>
    <property type="match status" value="1"/>
</dbReference>
<evidence type="ECO:0000256" key="11">
    <source>
        <dbReference type="ARBA" id="ARBA00023027"/>
    </source>
</evidence>
<evidence type="ECO:0000259" key="18">
    <source>
        <dbReference type="Pfam" id="PF01059"/>
    </source>
</evidence>
<organism evidence="19">
    <name type="scientific">Dicaeum eximium</name>
    <dbReference type="NCBI Taxonomy" id="667154"/>
    <lineage>
        <taxon>Eukaryota</taxon>
        <taxon>Metazoa</taxon>
        <taxon>Chordata</taxon>
        <taxon>Craniata</taxon>
        <taxon>Vertebrata</taxon>
        <taxon>Euteleostomi</taxon>
        <taxon>Archelosauria</taxon>
        <taxon>Archosauria</taxon>
        <taxon>Dinosauria</taxon>
        <taxon>Saurischia</taxon>
        <taxon>Theropoda</taxon>
        <taxon>Coelurosauria</taxon>
        <taxon>Aves</taxon>
        <taxon>Neognathae</taxon>
        <taxon>Neoaves</taxon>
        <taxon>Telluraves</taxon>
        <taxon>Australaves</taxon>
        <taxon>Passeriformes</taxon>
        <taxon>Passeroidea</taxon>
        <taxon>Dicaeidae</taxon>
        <taxon>Dicaeum</taxon>
    </lineage>
</organism>
<evidence type="ECO:0000256" key="16">
    <source>
        <dbReference type="RuleBase" id="RU003297"/>
    </source>
</evidence>
<evidence type="ECO:0000256" key="14">
    <source>
        <dbReference type="ARBA" id="ARBA00023136"/>
    </source>
</evidence>
<feature type="transmembrane region" description="Helical" evidence="16">
    <location>
        <begin position="257"/>
        <end position="278"/>
    </location>
</feature>
<dbReference type="GO" id="GO:0008137">
    <property type="term" value="F:NADH dehydrogenase (ubiquinone) activity"/>
    <property type="evidence" value="ECO:0007669"/>
    <property type="project" value="UniProtKB-UniRule"/>
</dbReference>
<evidence type="ECO:0000256" key="10">
    <source>
        <dbReference type="ARBA" id="ARBA00022989"/>
    </source>
</evidence>
<feature type="transmembrane region" description="Helical" evidence="16">
    <location>
        <begin position="285"/>
        <end position="303"/>
    </location>
</feature>
<feature type="transmembrane region" description="Helical" evidence="16">
    <location>
        <begin position="93"/>
        <end position="110"/>
    </location>
</feature>
<feature type="transmembrane region" description="Helical" evidence="16">
    <location>
        <begin position="341"/>
        <end position="361"/>
    </location>
</feature>
<feature type="transmembrane region" description="Helical" evidence="16">
    <location>
        <begin position="145"/>
        <end position="167"/>
    </location>
</feature>
<dbReference type="InterPro" id="IPR010227">
    <property type="entry name" value="NADH_Q_OxRdtase_chainM/4"/>
</dbReference>
<evidence type="ECO:0000256" key="2">
    <source>
        <dbReference type="ARBA" id="ARBA00009025"/>
    </source>
</evidence>
<evidence type="ECO:0000256" key="9">
    <source>
        <dbReference type="ARBA" id="ARBA00022982"/>
    </source>
</evidence>
<evidence type="ECO:0000256" key="5">
    <source>
        <dbReference type="ARBA" id="ARBA00022448"/>
    </source>
</evidence>